<dbReference type="AlphaFoldDB" id="A0A554NB17"/>
<gene>
    <name evidence="3" type="ORF">DP107_06190</name>
</gene>
<evidence type="ECO:0000256" key="2">
    <source>
        <dbReference type="SAM" id="MobiDB-lite"/>
    </source>
</evidence>
<evidence type="ECO:0000313" key="3">
    <source>
        <dbReference type="EMBL" id="TSD14572.1"/>
    </source>
</evidence>
<organism evidence="3 4">
    <name type="scientific">Haloglomus irregulare</name>
    <dbReference type="NCBI Taxonomy" id="2234134"/>
    <lineage>
        <taxon>Archaea</taxon>
        <taxon>Methanobacteriati</taxon>
        <taxon>Methanobacteriota</taxon>
        <taxon>Stenosarchaea group</taxon>
        <taxon>Halobacteria</taxon>
        <taxon>Halobacteriales</taxon>
        <taxon>Natronomonadaceae</taxon>
        <taxon>Haloglomus</taxon>
    </lineage>
</organism>
<dbReference type="OrthoDB" id="27846at2157"/>
<dbReference type="RefSeq" id="WP_144261288.1">
    <property type="nucleotide sequence ID" value="NZ_QMDX01000003.1"/>
</dbReference>
<dbReference type="SUPFAM" id="SSF52096">
    <property type="entry name" value="ClpP/crotonase"/>
    <property type="match status" value="1"/>
</dbReference>
<evidence type="ECO:0000256" key="1">
    <source>
        <dbReference type="ARBA" id="ARBA00005254"/>
    </source>
</evidence>
<feature type="region of interest" description="Disordered" evidence="2">
    <location>
        <begin position="1"/>
        <end position="22"/>
    </location>
</feature>
<reference evidence="3 4" key="1">
    <citation type="submission" date="2018-06" db="EMBL/GenBank/DDBJ databases">
        <title>Natronomonas sp. F16-60 a new haloarchaeon isolated from a solar saltern of Isla Cristina, Huelva, Spain.</title>
        <authorList>
            <person name="Duran-Viseras A."/>
            <person name="Sanchez-Porro C."/>
            <person name="Ventosa A."/>
        </authorList>
    </citation>
    <scope>NUCLEOTIDE SEQUENCE [LARGE SCALE GENOMIC DNA]</scope>
    <source>
        <strain evidence="3 4">F16-60</strain>
    </source>
</reference>
<comment type="similarity">
    <text evidence="1">Belongs to the enoyl-CoA hydratase/isomerase family.</text>
</comment>
<dbReference type="InterPro" id="IPR029045">
    <property type="entry name" value="ClpP/crotonase-like_dom_sf"/>
</dbReference>
<dbReference type="Proteomes" id="UP000319894">
    <property type="component" value="Unassembled WGS sequence"/>
</dbReference>
<dbReference type="NCBIfam" id="NF006108">
    <property type="entry name" value="PRK08259.1"/>
    <property type="match status" value="1"/>
</dbReference>
<dbReference type="InterPro" id="IPR001753">
    <property type="entry name" value="Enoyl-CoA_hydra/iso"/>
</dbReference>
<sequence>MSDDRDHGLDGDDEPVHYERDGPVAVVTIDRPERRNAIDHETSQRLLDAFTRAETSDAKVVVLTGADGTFSAGADLKAMDLDDSPEGWLGFTRTRCAVPVIAAVEGHCVAGGIEMACWCDIRVAGRGATFGCFERRFGVPLVDGGTQRLPRIVGLGRALDMILTGRAVDAETAERWGLATRLADEGAALETAVDLGTRLAGFPQETMLSDRDAVYDGVGTPLQQGLGLEGWHGSRVLRTAAAGAERFAGGEGRSGAGIEDPDDE</sequence>
<protein>
    <submittedName>
        <fullName evidence="3">Crotonase/enoyl-CoA hydratase family protein</fullName>
    </submittedName>
</protein>
<dbReference type="Pfam" id="PF00378">
    <property type="entry name" value="ECH_1"/>
    <property type="match status" value="1"/>
</dbReference>
<proteinExistence type="inferred from homology"/>
<name>A0A554NB17_9EURY</name>
<dbReference type="InParanoid" id="A0A554NB17"/>
<dbReference type="PANTHER" id="PTHR43802:SF1">
    <property type="entry name" value="IP11341P-RELATED"/>
    <property type="match status" value="1"/>
</dbReference>
<dbReference type="Gene3D" id="1.10.287.2460">
    <property type="match status" value="1"/>
</dbReference>
<dbReference type="Gene3D" id="3.90.226.10">
    <property type="entry name" value="2-enoyl-CoA Hydratase, Chain A, domain 1"/>
    <property type="match status" value="1"/>
</dbReference>
<keyword evidence="4" id="KW-1185">Reference proteome</keyword>
<comment type="caution">
    <text evidence="3">The sequence shown here is derived from an EMBL/GenBank/DDBJ whole genome shotgun (WGS) entry which is preliminary data.</text>
</comment>
<dbReference type="PANTHER" id="PTHR43802">
    <property type="entry name" value="ENOYL-COA HYDRATASE"/>
    <property type="match status" value="1"/>
</dbReference>
<evidence type="ECO:0000313" key="4">
    <source>
        <dbReference type="Proteomes" id="UP000319894"/>
    </source>
</evidence>
<dbReference type="EMBL" id="QMDX01000003">
    <property type="protein sequence ID" value="TSD14572.1"/>
    <property type="molecule type" value="Genomic_DNA"/>
</dbReference>
<accession>A0A554NB17</accession>
<dbReference type="CDD" id="cd06558">
    <property type="entry name" value="crotonase-like"/>
    <property type="match status" value="1"/>
</dbReference>